<dbReference type="PANTHER" id="PTHR24171">
    <property type="entry name" value="ANKYRIN REPEAT DOMAIN-CONTAINING PROTEIN 39-RELATED"/>
    <property type="match status" value="1"/>
</dbReference>
<keyword evidence="2 3" id="KW-0040">ANK repeat</keyword>
<organism evidence="4 5">
    <name type="scientific">Aphanomyces euteiches</name>
    <dbReference type="NCBI Taxonomy" id="100861"/>
    <lineage>
        <taxon>Eukaryota</taxon>
        <taxon>Sar</taxon>
        <taxon>Stramenopiles</taxon>
        <taxon>Oomycota</taxon>
        <taxon>Saprolegniomycetes</taxon>
        <taxon>Saprolegniales</taxon>
        <taxon>Verrucalvaceae</taxon>
        <taxon>Aphanomyces</taxon>
    </lineage>
</organism>
<proteinExistence type="predicted"/>
<dbReference type="VEuPathDB" id="FungiDB:AeMF1_020542"/>
<dbReference type="PROSITE" id="PS50088">
    <property type="entry name" value="ANK_REPEAT"/>
    <property type="match status" value="3"/>
</dbReference>
<dbReference type="PROSITE" id="PS50297">
    <property type="entry name" value="ANK_REP_REGION"/>
    <property type="match status" value="3"/>
</dbReference>
<accession>A0A6G0XDP6</accession>
<feature type="repeat" description="ANK" evidence="3">
    <location>
        <begin position="75"/>
        <end position="107"/>
    </location>
</feature>
<gene>
    <name evidence="4" type="ORF">Ae201684_006154</name>
</gene>
<dbReference type="Pfam" id="PF12796">
    <property type="entry name" value="Ank_2"/>
    <property type="match status" value="2"/>
</dbReference>
<evidence type="ECO:0000256" key="3">
    <source>
        <dbReference type="PROSITE-ProRule" id="PRU00023"/>
    </source>
</evidence>
<dbReference type="InterPro" id="IPR036770">
    <property type="entry name" value="Ankyrin_rpt-contain_sf"/>
</dbReference>
<reference evidence="4 5" key="1">
    <citation type="submission" date="2019-07" db="EMBL/GenBank/DDBJ databases">
        <title>Genomics analysis of Aphanomyces spp. identifies a new class of oomycete effector associated with host adaptation.</title>
        <authorList>
            <person name="Gaulin E."/>
        </authorList>
    </citation>
    <scope>NUCLEOTIDE SEQUENCE [LARGE SCALE GENOMIC DNA]</scope>
    <source>
        <strain evidence="4 5">ATCC 201684</strain>
    </source>
</reference>
<protein>
    <submittedName>
        <fullName evidence="4">Uncharacterized protein</fullName>
    </submittedName>
</protein>
<dbReference type="AlphaFoldDB" id="A0A6G0XDP6"/>
<dbReference type="Gene3D" id="1.25.40.20">
    <property type="entry name" value="Ankyrin repeat-containing domain"/>
    <property type="match status" value="2"/>
</dbReference>
<dbReference type="EMBL" id="VJMJ01000079">
    <property type="protein sequence ID" value="KAF0738177.1"/>
    <property type="molecule type" value="Genomic_DNA"/>
</dbReference>
<dbReference type="Proteomes" id="UP000481153">
    <property type="component" value="Unassembled WGS sequence"/>
</dbReference>
<dbReference type="SMART" id="SM00248">
    <property type="entry name" value="ANK"/>
    <property type="match status" value="3"/>
</dbReference>
<dbReference type="InterPro" id="IPR002110">
    <property type="entry name" value="Ankyrin_rpt"/>
</dbReference>
<name>A0A6G0XDP6_9STRA</name>
<feature type="repeat" description="ANK" evidence="3">
    <location>
        <begin position="40"/>
        <end position="72"/>
    </location>
</feature>
<feature type="repeat" description="ANK" evidence="3">
    <location>
        <begin position="108"/>
        <end position="140"/>
    </location>
</feature>
<evidence type="ECO:0000256" key="1">
    <source>
        <dbReference type="ARBA" id="ARBA00022737"/>
    </source>
</evidence>
<evidence type="ECO:0000313" key="4">
    <source>
        <dbReference type="EMBL" id="KAF0738177.1"/>
    </source>
</evidence>
<comment type="caution">
    <text evidence="4">The sequence shown here is derived from an EMBL/GenBank/DDBJ whole genome shotgun (WGS) entry which is preliminary data.</text>
</comment>
<keyword evidence="5" id="KW-1185">Reference proteome</keyword>
<sequence>MDALHVELNENPLQDAVRDNEVNDLRKLLDSHPVNETDQYELTALHWACDYSHEECVQVLLAAGADVNAIENTHFKRQPIHFAALRGSVSIMKLLHANGADINAKDGIGRTPLHCAAHAGAVDAITWLLDNDADLFATTKDKHTAPDLAKLNCQNNVVELLDNISV</sequence>
<evidence type="ECO:0000256" key="2">
    <source>
        <dbReference type="ARBA" id="ARBA00023043"/>
    </source>
</evidence>
<evidence type="ECO:0000313" key="5">
    <source>
        <dbReference type="Proteomes" id="UP000481153"/>
    </source>
</evidence>
<keyword evidence="1" id="KW-0677">Repeat</keyword>
<dbReference type="SUPFAM" id="SSF48403">
    <property type="entry name" value="Ankyrin repeat"/>
    <property type="match status" value="1"/>
</dbReference>